<dbReference type="Gene3D" id="4.10.400.10">
    <property type="entry name" value="Low-density Lipoprotein Receptor"/>
    <property type="match status" value="5"/>
</dbReference>
<evidence type="ECO:0000256" key="3">
    <source>
        <dbReference type="ARBA" id="ARBA00022692"/>
    </source>
</evidence>
<feature type="compositionally biased region" description="Basic and acidic residues" evidence="14">
    <location>
        <begin position="900"/>
        <end position="909"/>
    </location>
</feature>
<dbReference type="EMBL" id="JARBHB010000012">
    <property type="protein sequence ID" value="KAJ8871828.1"/>
    <property type="molecule type" value="Genomic_DNA"/>
</dbReference>
<evidence type="ECO:0000256" key="4">
    <source>
        <dbReference type="ARBA" id="ARBA00022737"/>
    </source>
</evidence>
<keyword evidence="3" id="KW-0812">Transmembrane</keyword>
<dbReference type="PROSITE" id="PS01209">
    <property type="entry name" value="LDLRA_1"/>
    <property type="match status" value="4"/>
</dbReference>
<feature type="region of interest" description="Disordered" evidence="14">
    <location>
        <begin position="846"/>
        <end position="865"/>
    </location>
</feature>
<feature type="region of interest" description="Disordered" evidence="14">
    <location>
        <begin position="772"/>
        <end position="791"/>
    </location>
</feature>
<feature type="compositionally biased region" description="Basic and acidic residues" evidence="14">
    <location>
        <begin position="74"/>
        <end position="85"/>
    </location>
</feature>
<dbReference type="InterPro" id="IPR002172">
    <property type="entry name" value="LDrepeatLR_classA_rpt"/>
</dbReference>
<evidence type="ECO:0000256" key="12">
    <source>
        <dbReference type="PROSITE-ProRule" id="PRU00124"/>
    </source>
</evidence>
<dbReference type="PANTHER" id="PTHR22722">
    <property type="entry name" value="LOW-DENSITY LIPOPROTEIN RECEPTOR-RELATED PROTEIN 2-RELATED"/>
    <property type="match status" value="1"/>
</dbReference>
<feature type="compositionally biased region" description="Polar residues" evidence="14">
    <location>
        <begin position="618"/>
        <end position="628"/>
    </location>
</feature>
<gene>
    <name evidence="16" type="ORF">PR048_028168</name>
</gene>
<feature type="compositionally biased region" description="Basic and acidic residues" evidence="14">
    <location>
        <begin position="1304"/>
        <end position="1318"/>
    </location>
</feature>
<dbReference type="SUPFAM" id="SSF56487">
    <property type="entry name" value="SRCR-like"/>
    <property type="match status" value="1"/>
</dbReference>
<feature type="region of interest" description="Disordered" evidence="14">
    <location>
        <begin position="1293"/>
        <end position="1328"/>
    </location>
</feature>
<evidence type="ECO:0000256" key="13">
    <source>
        <dbReference type="PROSITE-ProRule" id="PRU00196"/>
    </source>
</evidence>
<feature type="region of interest" description="Disordered" evidence="14">
    <location>
        <begin position="593"/>
        <end position="628"/>
    </location>
</feature>
<evidence type="ECO:0000256" key="11">
    <source>
        <dbReference type="ARBA" id="ARBA00023180"/>
    </source>
</evidence>
<dbReference type="SMART" id="SM00192">
    <property type="entry name" value="LDLa"/>
    <property type="match status" value="5"/>
</dbReference>
<feature type="disulfide bond" evidence="12">
    <location>
        <begin position="1872"/>
        <end position="1887"/>
    </location>
</feature>
<comment type="subcellular location">
    <subcellularLocation>
        <location evidence="1">Membrane</location>
        <topology evidence="1">Single-pass membrane protein</topology>
    </subcellularLocation>
</comment>
<accession>A0ABQ9GIH4</accession>
<feature type="disulfide bond" evidence="12">
    <location>
        <begin position="1898"/>
        <end position="1916"/>
    </location>
</feature>
<feature type="region of interest" description="Disordered" evidence="14">
    <location>
        <begin position="71"/>
        <end position="502"/>
    </location>
</feature>
<feature type="compositionally biased region" description="Polar residues" evidence="14">
    <location>
        <begin position="1319"/>
        <end position="1328"/>
    </location>
</feature>
<feature type="disulfide bond" evidence="12">
    <location>
        <begin position="1937"/>
        <end position="1955"/>
    </location>
</feature>
<reference evidence="16 17" key="1">
    <citation type="submission" date="2023-02" db="EMBL/GenBank/DDBJ databases">
        <title>LHISI_Scaffold_Assembly.</title>
        <authorList>
            <person name="Stuart O.P."/>
            <person name="Cleave R."/>
            <person name="Magrath M.J.L."/>
            <person name="Mikheyev A.S."/>
        </authorList>
    </citation>
    <scope>NUCLEOTIDE SEQUENCE [LARGE SCALE GENOMIC DNA]</scope>
    <source>
        <strain evidence="16">Daus_M_001</strain>
        <tissue evidence="16">Leg muscle</tissue>
    </source>
</reference>
<keyword evidence="6" id="KW-0720">Serine protease</keyword>
<feature type="region of interest" description="Disordered" evidence="14">
    <location>
        <begin position="1042"/>
        <end position="1077"/>
    </location>
</feature>
<feature type="disulfide bond" evidence="12">
    <location>
        <begin position="1930"/>
        <end position="1942"/>
    </location>
</feature>
<feature type="disulfide bond" evidence="12">
    <location>
        <begin position="2004"/>
        <end position="2016"/>
    </location>
</feature>
<proteinExistence type="predicted"/>
<keyword evidence="9 12" id="KW-1015">Disulfide bond</keyword>
<dbReference type="Pfam" id="PF00057">
    <property type="entry name" value="Ldl_recept_a"/>
    <property type="match status" value="5"/>
</dbReference>
<feature type="region of interest" description="Disordered" evidence="14">
    <location>
        <begin position="884"/>
        <end position="909"/>
    </location>
</feature>
<dbReference type="InterPro" id="IPR036055">
    <property type="entry name" value="LDL_receptor-like_sf"/>
</dbReference>
<dbReference type="PROSITE" id="PS50068">
    <property type="entry name" value="LDLRA_2"/>
    <property type="match status" value="5"/>
</dbReference>
<feature type="disulfide bond" evidence="12">
    <location>
        <begin position="2023"/>
        <end position="2038"/>
    </location>
</feature>
<feature type="region of interest" description="Disordered" evidence="14">
    <location>
        <begin position="1125"/>
        <end position="1166"/>
    </location>
</feature>
<evidence type="ECO:0000256" key="8">
    <source>
        <dbReference type="ARBA" id="ARBA00023136"/>
    </source>
</evidence>
<keyword evidence="4" id="KW-0677">Repeat</keyword>
<keyword evidence="17" id="KW-1185">Reference proteome</keyword>
<feature type="compositionally biased region" description="Basic and acidic residues" evidence="14">
    <location>
        <begin position="109"/>
        <end position="126"/>
    </location>
</feature>
<dbReference type="SMART" id="SM00202">
    <property type="entry name" value="SR"/>
    <property type="match status" value="1"/>
</dbReference>
<dbReference type="PRINTS" id="PR00261">
    <property type="entry name" value="LDLRECEPTOR"/>
</dbReference>
<evidence type="ECO:0000256" key="10">
    <source>
        <dbReference type="ARBA" id="ARBA00023170"/>
    </source>
</evidence>
<feature type="compositionally biased region" description="Low complexity" evidence="14">
    <location>
        <begin position="595"/>
        <end position="609"/>
    </location>
</feature>
<feature type="compositionally biased region" description="Polar residues" evidence="14">
    <location>
        <begin position="1127"/>
        <end position="1140"/>
    </location>
</feature>
<keyword evidence="11" id="KW-0325">Glycoprotein</keyword>
<feature type="disulfide bond" evidence="12">
    <location>
        <begin position="1949"/>
        <end position="1964"/>
    </location>
</feature>
<feature type="disulfide bond" evidence="12">
    <location>
        <begin position="1975"/>
        <end position="1993"/>
    </location>
</feature>
<feature type="compositionally biased region" description="Polar residues" evidence="14">
    <location>
        <begin position="1293"/>
        <end position="1302"/>
    </location>
</feature>
<evidence type="ECO:0000313" key="17">
    <source>
        <dbReference type="Proteomes" id="UP001159363"/>
    </source>
</evidence>
<evidence type="ECO:0000259" key="15">
    <source>
        <dbReference type="PROSITE" id="PS50287"/>
    </source>
</evidence>
<name>A0ABQ9GIH4_9NEOP</name>
<dbReference type="InterPro" id="IPR036772">
    <property type="entry name" value="SRCR-like_dom_sf"/>
</dbReference>
<evidence type="ECO:0000256" key="1">
    <source>
        <dbReference type="ARBA" id="ARBA00004167"/>
    </source>
</evidence>
<sequence>MYHLGTQKGANEHLEMKLRCLNMNVIDMCQFNKNECPNCIFNYHTLDFTCSCPPGQVLDVTGKNCTLEDYEPENEIKEENEEKVGMIKPNTEPQSQEPQPHTELPIPEPHPKEEMPLPEPHPKEEMPLPEPQPSTDMPIMEPHPSTDMAIPEPHPSTDVPAPEPHPSTDVPPPEPHPSTDVPAPEPHPSTDVPAPEPHPSTDVPAPEPHPSTDVPAPEPHPSTDVPAPEPHPSTDVPAPEPHPSTDVPAPEPHPSTDVPAPEPHPSTDVPAPEPHPSTDVPAPEPHPSTDVPAPEPHPSTDVPAPEPQPSTDVPAPEPHPSTDVPAPEPQPSTDVPAPEPQPSTDVPAPEPQPSTDVPAPEPQPSTDVPAPEPHPSTDVPAPEPHPSTDVPAPEPHPSTDVPAPEPHPSTDVPAPEPHPSTDVPAPEPHPSTDVPAPEPHPSTDVPAPEPHPSTDVPAPEPQPSTDVPAPEPQPSTESSLPKPLSNTEFPENEPGPSSDSSHIEVLSNTELIQMGLQPVLSLEHMHNTSLESELLSSTEITNEVAIGREIGQYHASVTEYQPGLPVTSHSVESETNNVLHSIFHGEVDTEKTLHSNWNSSTNDSDIINSENKEKQEITTKTSNEYDENSLQSTRYHDLQNAELNTSEISAPEISATTLISPVNFENNTETHPNENELDIEYRMNLTHQNNISDYLSHSSEMPNLEEQGMTTNMMRIQEMTDTTEELPITTETLHSVQNASEDATHGGEHDMFHFDMPFNMTNEVEGRQKLSRMESDGEENIPNKSKQSDVNATLYNKPSDIRTDNITGVLPIDEENKQFENNIDEYGINETYYSHEMNVETVLDSSDSLAHNRSNDNNFDSESQNNFKLAGSSAVENNTAAADKNADDLISSENNATLHSGEEDLLERKPHDEKDPMSQLMHTLVHGGYDSGETLNDTNGNETSTEFDGKFRTIVEEPGFVLVNLTTENDVTESVSITNNSHEVNEVLTEFPTHELDGMNGSTETMLQNNLTHNIAPPEDSENHIKNSLASEEDEHYLSELKHNHNSSVSKKSDLKKHSRLDDEMSMVNPRENGTHGIDVDEMVSLTDPAITTDHSNTVGEDIILKNASVEVKTFNVTETILKDETGPSNDILSDQSNTEQSHDERVNSEISDINNPNAGNNASKVQNTGSAIAGVNVSSVENDIDDIWNNNSNGTRQNSSHVLKNTESQNHMHDDSSLNTEQHQINTQLNASIPQTNITSSNEMVYENNLVPLNQPSEVDQGLDKPLGVIPLEKTLENDSILKSEGEILSTENNETVQSVAENAREPTETPKIKINSEPDSTSNETIDKASQNADNLTNSDFAGDSWSTFSAKNESSAVTSGIGPESINVVSQPGVSSIGSDTSYIIGTSKAKTEIEAEGSENVTSTGENGENLHTLLSEDLGNKLVNHVETNNESPSVKDNFGEVLRIPPSSDGNTIPPTSHDVSQVGVGSIMKDMAAVNASTNSQESPIDDRVLVDNAHSEILLDKTEVKKKDLSSTGNNKKTNKATDLSYQEDEDTSSGKLTNGIFDKKGKYDKDASRKVDKIDLLDAKEERVNVSNMAFDSMNVTATITDAPKIPEEQRAVDVQDENENALHVITDNSEDINTVHESDVSENKREKKKSEKMGTKEVAPDKIQRQSIVDATNSSTVDVPRESVMSEKDISMAEQEKLGLGASVLSSEQGFNYSMDDASIPATTSAKENVIYNQPSANGSPELLPTNGELPRHMDAQTLKVEEENIVQDSTNMTGGESSTSINLLTEHHTEPLLKDLGDPDGVTKMDDPVVKTVSTMPTITANDFTKLLADVGIMQMMNGSTQDAASVTFSKCAAGQFQCTNGTSREGAYCVSFSAKCDSVNDCSDGSDEVGCMDEGCPGNFQCASGQCLKRHLVCNGIIDCDDSSDEVDCDKWKCLFDEFQCPSGRCIPVLWQCDGKPDCANHTDEYNCQSTCGNDEFLCSELWCIPMTWRCNGQPECANGEDEKLCDCTVDQFKCHTGGCIRRSQVCDGVEHCPDSSDEWDCLKIQKDTNSLQIRSPEGSWHSVCGDRWDGNVSDLVCRELGYSKAVSTDLSPQPQGNDTAVYYGLKQGSETLPLSRQQSPLTLTSASSECTSGSTVEISCQEFCEAPSNTYQRLQLHCSPQINPPHLPASEDTQGATAALRMSHCIGYWQPTERISALVYAHLQHWVQRLSSCIKDTGHFLECLRHLSPISQDASLYTNIPHSSRLSAIVKSTVMGTRMAPLYANLFMGWLEENFLSCQPTQPRYWMHFLDIFMIRTYTEDSLIHFLNSLNAHSVLKFIWSYSKTHAIFLEVELTLHKGTIQTAVHTKPTNNLQYSHLGSYHSYQPENPYPTVSPQEPNISAPPKVISTNNEQIARELLNTGYLRHLVHKQIPQAILNTGTQTKVNNSDIPLVVPYHEALRKFAHILYSGYKIPTSSPQTQDLLSKPPRLVFKRLPTFYKKLVHPKLHPTPKDPTLAITCGSCTTL</sequence>
<keyword evidence="8" id="KW-0472">Membrane</keyword>
<organism evidence="16 17">
    <name type="scientific">Dryococelus australis</name>
    <dbReference type="NCBI Taxonomy" id="614101"/>
    <lineage>
        <taxon>Eukaryota</taxon>
        <taxon>Metazoa</taxon>
        <taxon>Ecdysozoa</taxon>
        <taxon>Arthropoda</taxon>
        <taxon>Hexapoda</taxon>
        <taxon>Insecta</taxon>
        <taxon>Pterygota</taxon>
        <taxon>Neoptera</taxon>
        <taxon>Polyneoptera</taxon>
        <taxon>Phasmatodea</taxon>
        <taxon>Verophasmatodea</taxon>
        <taxon>Anareolatae</taxon>
        <taxon>Phasmatidae</taxon>
        <taxon>Eurycanthinae</taxon>
        <taxon>Dryococelus</taxon>
    </lineage>
</organism>
<dbReference type="SUPFAM" id="SSF57424">
    <property type="entry name" value="LDL receptor-like module"/>
    <property type="match status" value="5"/>
</dbReference>
<feature type="disulfide bond" evidence="12">
    <location>
        <begin position="1968"/>
        <end position="1980"/>
    </location>
</feature>
<evidence type="ECO:0000256" key="5">
    <source>
        <dbReference type="ARBA" id="ARBA00022801"/>
    </source>
</evidence>
<evidence type="ECO:0000256" key="7">
    <source>
        <dbReference type="ARBA" id="ARBA00022989"/>
    </source>
</evidence>
<feature type="compositionally biased region" description="Polar residues" evidence="14">
    <location>
        <begin position="1518"/>
        <end position="1533"/>
    </location>
</feature>
<evidence type="ECO:0000256" key="9">
    <source>
        <dbReference type="ARBA" id="ARBA00023157"/>
    </source>
</evidence>
<dbReference type="InterPro" id="IPR051221">
    <property type="entry name" value="LDLR-related"/>
</dbReference>
<comment type="caution">
    <text evidence="16">The sequence shown here is derived from an EMBL/GenBank/DDBJ whole genome shotgun (WGS) entry which is preliminary data.</text>
</comment>
<keyword evidence="2" id="KW-0645">Protease</keyword>
<feature type="region of interest" description="Disordered" evidence="14">
    <location>
        <begin position="1630"/>
        <end position="1655"/>
    </location>
</feature>
<comment type="caution">
    <text evidence="13">Lacks conserved residue(s) required for the propagation of feature annotation.</text>
</comment>
<feature type="compositionally biased region" description="Polar residues" evidence="14">
    <location>
        <begin position="782"/>
        <end position="791"/>
    </location>
</feature>
<evidence type="ECO:0000313" key="16">
    <source>
        <dbReference type="EMBL" id="KAJ8871828.1"/>
    </source>
</evidence>
<protein>
    <recommendedName>
        <fullName evidence="15">SRCR domain-containing protein</fullName>
    </recommendedName>
</protein>
<keyword evidence="7" id="KW-1133">Transmembrane helix</keyword>
<dbReference type="InterPro" id="IPR023415">
    <property type="entry name" value="LDLR_class-A_CS"/>
</dbReference>
<feature type="disulfide bond" evidence="12">
    <location>
        <begin position="2011"/>
        <end position="2029"/>
    </location>
</feature>
<dbReference type="InterPro" id="IPR001190">
    <property type="entry name" value="SRCR"/>
</dbReference>
<evidence type="ECO:0000256" key="2">
    <source>
        <dbReference type="ARBA" id="ARBA00022670"/>
    </source>
</evidence>
<feature type="compositionally biased region" description="Polar residues" evidence="14">
    <location>
        <begin position="1149"/>
        <end position="1166"/>
    </location>
</feature>
<dbReference type="Proteomes" id="UP001159363">
    <property type="component" value="Chromosome 11"/>
</dbReference>
<dbReference type="Pfam" id="PF15494">
    <property type="entry name" value="SRCR_2"/>
    <property type="match status" value="1"/>
</dbReference>
<feature type="domain" description="SRCR" evidence="15">
    <location>
        <begin position="2048"/>
        <end position="2138"/>
    </location>
</feature>
<feature type="region of interest" description="Disordered" evidence="14">
    <location>
        <begin position="1514"/>
        <end position="1552"/>
    </location>
</feature>
<feature type="disulfide bond" evidence="12">
    <location>
        <begin position="1987"/>
        <end position="2002"/>
    </location>
</feature>
<keyword evidence="5" id="KW-0378">Hydrolase</keyword>
<keyword evidence="10" id="KW-0675">Receptor</keyword>
<feature type="disulfide bond" evidence="12">
    <location>
        <begin position="1910"/>
        <end position="1925"/>
    </location>
</feature>
<feature type="compositionally biased region" description="Pro residues" evidence="14">
    <location>
        <begin position="161"/>
        <end position="176"/>
    </location>
</feature>
<dbReference type="CDD" id="cd00112">
    <property type="entry name" value="LDLa"/>
    <property type="match status" value="5"/>
</dbReference>
<dbReference type="PROSITE" id="PS50287">
    <property type="entry name" value="SRCR_2"/>
    <property type="match status" value="1"/>
</dbReference>
<dbReference type="Gene3D" id="3.10.250.10">
    <property type="entry name" value="SRCR-like domain"/>
    <property type="match status" value="1"/>
</dbReference>
<feature type="compositionally biased region" description="Polar residues" evidence="14">
    <location>
        <begin position="474"/>
        <end position="502"/>
    </location>
</feature>
<evidence type="ECO:0000256" key="14">
    <source>
        <dbReference type="SAM" id="MobiDB-lite"/>
    </source>
</evidence>
<evidence type="ECO:0000256" key="6">
    <source>
        <dbReference type="ARBA" id="ARBA00022825"/>
    </source>
</evidence>